<dbReference type="EMBL" id="CP150951">
    <property type="protein sequence ID" value="WZC48163.1"/>
    <property type="molecule type" value="Genomic_DNA"/>
</dbReference>
<dbReference type="CDD" id="cd07505">
    <property type="entry name" value="HAD_BPGM-like"/>
    <property type="match status" value="1"/>
</dbReference>
<dbReference type="PANTHER" id="PTHR18901:SF38">
    <property type="entry name" value="PSEUDOURIDINE-5'-PHOSPHATASE"/>
    <property type="match status" value="1"/>
</dbReference>
<dbReference type="PRINTS" id="PR00413">
    <property type="entry name" value="HADHALOGNASE"/>
</dbReference>
<protein>
    <submittedName>
        <fullName evidence="1">HAD family hydrolase</fullName>
    </submittedName>
</protein>
<accession>A0ABZ2V2K6</accession>
<dbReference type="Proteomes" id="UP001440612">
    <property type="component" value="Chromosome"/>
</dbReference>
<dbReference type="InterPro" id="IPR036412">
    <property type="entry name" value="HAD-like_sf"/>
</dbReference>
<organism evidence="1 2">
    <name type="scientific">Yoonia phaeophyticola</name>
    <dbReference type="NCBI Taxonomy" id="3137369"/>
    <lineage>
        <taxon>Bacteria</taxon>
        <taxon>Pseudomonadati</taxon>
        <taxon>Pseudomonadota</taxon>
        <taxon>Alphaproteobacteria</taxon>
        <taxon>Rhodobacterales</taxon>
        <taxon>Paracoccaceae</taxon>
        <taxon>Yoonia</taxon>
    </lineage>
</organism>
<evidence type="ECO:0000313" key="2">
    <source>
        <dbReference type="Proteomes" id="UP001440612"/>
    </source>
</evidence>
<dbReference type="GO" id="GO:0016787">
    <property type="term" value="F:hydrolase activity"/>
    <property type="evidence" value="ECO:0007669"/>
    <property type="project" value="UniProtKB-KW"/>
</dbReference>
<dbReference type="InterPro" id="IPR006439">
    <property type="entry name" value="HAD-SF_hydro_IA"/>
</dbReference>
<dbReference type="NCBIfam" id="TIGR01509">
    <property type="entry name" value="HAD-SF-IA-v3"/>
    <property type="match status" value="1"/>
</dbReference>
<sequence>MTTPIKAVIFDMDGLLLDTEQVYLQGYRNARTAMDLSPYDAGFLELIGLPNHAGRPFLEAHLGPATDAFEAQWDQEIRKLMQAQIPAKPRVRDVIEALQDRQIPYAIATSTYTQKAHNHLARAGLDDLFPLIIGGDQVVNGKPAPDIYLKAAATLCIAPGNCAAFEDSENGVRAAVAAGMQTVQVPDIKPPSEALLSLGHHVAETLVAGAQMLNLMES</sequence>
<proteinExistence type="predicted"/>
<dbReference type="Gene3D" id="1.10.150.240">
    <property type="entry name" value="Putative phosphatase, domain 2"/>
    <property type="match status" value="1"/>
</dbReference>
<dbReference type="InterPro" id="IPR023198">
    <property type="entry name" value="PGP-like_dom2"/>
</dbReference>
<evidence type="ECO:0000313" key="1">
    <source>
        <dbReference type="EMBL" id="WZC48163.1"/>
    </source>
</evidence>
<dbReference type="Pfam" id="PF00702">
    <property type="entry name" value="Hydrolase"/>
    <property type="match status" value="1"/>
</dbReference>
<dbReference type="PANTHER" id="PTHR18901">
    <property type="entry name" value="2-DEOXYGLUCOSE-6-PHOSPHATE PHOSPHATASE 2"/>
    <property type="match status" value="1"/>
</dbReference>
<dbReference type="Gene3D" id="3.40.50.1000">
    <property type="entry name" value="HAD superfamily/HAD-like"/>
    <property type="match status" value="1"/>
</dbReference>
<dbReference type="InterPro" id="IPR023214">
    <property type="entry name" value="HAD_sf"/>
</dbReference>
<keyword evidence="1" id="KW-0378">Hydrolase</keyword>
<gene>
    <name evidence="1" type="ORF">AABB29_14975</name>
</gene>
<dbReference type="SUPFAM" id="SSF56784">
    <property type="entry name" value="HAD-like"/>
    <property type="match status" value="1"/>
</dbReference>
<dbReference type="SFLD" id="SFLDG01129">
    <property type="entry name" value="C1.5:_HAD__Beta-PGM__Phosphata"/>
    <property type="match status" value="1"/>
</dbReference>
<name>A0ABZ2V2K6_9RHOB</name>
<dbReference type="SFLD" id="SFLDS00003">
    <property type="entry name" value="Haloacid_Dehalogenase"/>
    <property type="match status" value="1"/>
</dbReference>
<dbReference type="SFLD" id="SFLDG01135">
    <property type="entry name" value="C1.5.6:_HAD__Beta-PGM__Phospha"/>
    <property type="match status" value="1"/>
</dbReference>
<dbReference type="RefSeq" id="WP_341366282.1">
    <property type="nucleotide sequence ID" value="NZ_CP150951.2"/>
</dbReference>
<reference evidence="2" key="1">
    <citation type="submission" date="2024-04" db="EMBL/GenBank/DDBJ databases">
        <title>Phylogenomic analyses of a clade within the roseobacter group suggest taxonomic reassignments of species of the genera Aestuariivita, Citreicella, Loktanella, Nautella, Pelagibaca, Ruegeria, Thalassobius, Thiobacimonas and Tropicibacter, and the proposal o.</title>
        <authorList>
            <person name="Jeon C.O."/>
        </authorList>
    </citation>
    <scope>NUCLEOTIDE SEQUENCE [LARGE SCALE GENOMIC DNA]</scope>
    <source>
        <strain evidence="2">BS5-3</strain>
    </source>
</reference>
<keyword evidence="2" id="KW-1185">Reference proteome</keyword>